<name>A0A1Z5JES5_FISSO</name>
<feature type="short sequence motif" description="Histidine triad motif" evidence="2 3">
    <location>
        <begin position="279"/>
        <end position="283"/>
    </location>
</feature>
<comment type="caution">
    <text evidence="5">The sequence shown here is derived from an EMBL/GenBank/DDBJ whole genome shotgun (WGS) entry which is preliminary data.</text>
</comment>
<dbReference type="SUPFAM" id="SSF47616">
    <property type="entry name" value="GST C-terminal domain-like"/>
    <property type="match status" value="1"/>
</dbReference>
<reference evidence="5 6" key="1">
    <citation type="journal article" date="2015" name="Plant Cell">
        <title>Oil accumulation by the oleaginous diatom Fistulifera solaris as revealed by the genome and transcriptome.</title>
        <authorList>
            <person name="Tanaka T."/>
            <person name="Maeda Y."/>
            <person name="Veluchamy A."/>
            <person name="Tanaka M."/>
            <person name="Abida H."/>
            <person name="Marechal E."/>
            <person name="Bowler C."/>
            <person name="Muto M."/>
            <person name="Sunaga Y."/>
            <person name="Tanaka M."/>
            <person name="Yoshino T."/>
            <person name="Taniguchi T."/>
            <person name="Fukuda Y."/>
            <person name="Nemoto M."/>
            <person name="Matsumoto M."/>
            <person name="Wong P.S."/>
            <person name="Aburatani S."/>
            <person name="Fujibuchi W."/>
        </authorList>
    </citation>
    <scope>NUCLEOTIDE SEQUENCE [LARGE SCALE GENOMIC DNA]</scope>
    <source>
        <strain evidence="5 6">JPCC DA0580</strain>
    </source>
</reference>
<gene>
    <name evidence="5" type="ORF">FisN_1Hh192</name>
</gene>
<dbReference type="InParanoid" id="A0A1Z5JES5"/>
<dbReference type="EMBL" id="BDSP01000050">
    <property type="protein sequence ID" value="GAX12261.1"/>
    <property type="molecule type" value="Genomic_DNA"/>
</dbReference>
<dbReference type="Proteomes" id="UP000198406">
    <property type="component" value="Unassembled WGS sequence"/>
</dbReference>
<dbReference type="Pfam" id="PF01230">
    <property type="entry name" value="HIT"/>
    <property type="match status" value="1"/>
</dbReference>
<evidence type="ECO:0000313" key="5">
    <source>
        <dbReference type="EMBL" id="GAX12261.1"/>
    </source>
</evidence>
<accession>A0A1Z5JES5</accession>
<dbReference type="PROSITE" id="PS51084">
    <property type="entry name" value="HIT_2"/>
    <property type="match status" value="1"/>
</dbReference>
<feature type="domain" description="HIT" evidence="4">
    <location>
        <begin position="183"/>
        <end position="295"/>
    </location>
</feature>
<dbReference type="AlphaFoldDB" id="A0A1Z5JES5"/>
<dbReference type="PROSITE" id="PS00892">
    <property type="entry name" value="HIT_1"/>
    <property type="match status" value="1"/>
</dbReference>
<dbReference type="Gene3D" id="3.30.428.10">
    <property type="entry name" value="HIT-like"/>
    <property type="match status" value="1"/>
</dbReference>
<dbReference type="InterPro" id="IPR001310">
    <property type="entry name" value="Histidine_triad_HIT"/>
</dbReference>
<organism evidence="5 6">
    <name type="scientific">Fistulifera solaris</name>
    <name type="common">Oleaginous diatom</name>
    <dbReference type="NCBI Taxonomy" id="1519565"/>
    <lineage>
        <taxon>Eukaryota</taxon>
        <taxon>Sar</taxon>
        <taxon>Stramenopiles</taxon>
        <taxon>Ochrophyta</taxon>
        <taxon>Bacillariophyta</taxon>
        <taxon>Bacillariophyceae</taxon>
        <taxon>Bacillariophycidae</taxon>
        <taxon>Naviculales</taxon>
        <taxon>Naviculaceae</taxon>
        <taxon>Fistulifera</taxon>
    </lineage>
</organism>
<dbReference type="InterPro" id="IPR036282">
    <property type="entry name" value="Glutathione-S-Trfase_C_sf"/>
</dbReference>
<dbReference type="PRINTS" id="PR00332">
    <property type="entry name" value="HISTRIAD"/>
</dbReference>
<dbReference type="PANTHER" id="PTHR23089">
    <property type="entry name" value="HISTIDINE TRIAD HIT PROTEIN"/>
    <property type="match status" value="1"/>
</dbReference>
<dbReference type="Gene3D" id="3.40.30.10">
    <property type="entry name" value="Glutaredoxin"/>
    <property type="match status" value="1"/>
</dbReference>
<evidence type="ECO:0000256" key="1">
    <source>
        <dbReference type="PIRSR" id="PIRSR601310-1"/>
    </source>
</evidence>
<evidence type="ECO:0000259" key="4">
    <source>
        <dbReference type="PROSITE" id="PS51084"/>
    </source>
</evidence>
<dbReference type="Pfam" id="PF13410">
    <property type="entry name" value="GST_C_2"/>
    <property type="match status" value="1"/>
</dbReference>
<dbReference type="SUPFAM" id="SSF54197">
    <property type="entry name" value="HIT-like"/>
    <property type="match status" value="1"/>
</dbReference>
<dbReference type="Gene3D" id="1.20.1050.10">
    <property type="match status" value="1"/>
</dbReference>
<evidence type="ECO:0000256" key="3">
    <source>
        <dbReference type="PROSITE-ProRule" id="PRU00464"/>
    </source>
</evidence>
<evidence type="ECO:0000313" key="6">
    <source>
        <dbReference type="Proteomes" id="UP000198406"/>
    </source>
</evidence>
<dbReference type="GO" id="GO:0003824">
    <property type="term" value="F:catalytic activity"/>
    <property type="evidence" value="ECO:0007669"/>
    <property type="project" value="InterPro"/>
</dbReference>
<protein>
    <recommendedName>
        <fullName evidence="4">HIT domain-containing protein</fullName>
    </recommendedName>
</protein>
<sequence length="295" mass="32341">MPLLTCPDLNLHIAESDTIARYLCSKYADRGPSFLPEDPRSNLIARIHDIYISPIQSCLYKYPPFATFGTRKDAIAELIKQLNIIESHIVDGSGPFLCGQEVSLADATLFPTLIFIEHMLPKFDIEAGIPPKMAKWFASLKVKDPDFKKVYDEIADSLKQWDASGRWDPILGAGLRDTDPATLFDKIISGAIPAAIVKQDDKMMAFKDINPAGPAHVLIIPKDRNGLTRLGKASVEHKEILGHLMVTAAEISNDKSLGFGDGARVVVNDGPDGGQEVMHLHVHVIGGRAMQWPPG</sequence>
<evidence type="ECO:0000256" key="2">
    <source>
        <dbReference type="PIRSR" id="PIRSR601310-3"/>
    </source>
</evidence>
<dbReference type="InterPro" id="IPR019808">
    <property type="entry name" value="Histidine_triad_CS"/>
</dbReference>
<keyword evidence="6" id="KW-1185">Reference proteome</keyword>
<feature type="active site" description="Tele-AMP-histidine intermediate" evidence="1">
    <location>
        <position position="281"/>
    </location>
</feature>
<proteinExistence type="predicted"/>
<dbReference type="CDD" id="cd00299">
    <property type="entry name" value="GST_C_family"/>
    <property type="match status" value="1"/>
</dbReference>
<dbReference type="InterPro" id="IPR036265">
    <property type="entry name" value="HIT-like_sf"/>
</dbReference>
<dbReference type="OrthoDB" id="672793at2759"/>
<dbReference type="InterPro" id="IPR011146">
    <property type="entry name" value="HIT-like"/>
</dbReference>